<evidence type="ECO:0000313" key="1">
    <source>
        <dbReference type="EMBL" id="CAB4541986.1"/>
    </source>
</evidence>
<evidence type="ECO:0000313" key="6">
    <source>
        <dbReference type="EMBL" id="CAB4953342.1"/>
    </source>
</evidence>
<protein>
    <submittedName>
        <fullName evidence="2">Unannotated protein</fullName>
    </submittedName>
</protein>
<sequence length="236" mass="27204">MAYGPDQILEGLGKSDYERYIRTPELLSLQKSPDEWLHRDELLFAITHQTAELWLKLAVSEAYQIANYLAEDDIRMALRLVPRILMCVDYADKGMAMLDQMTPWDYQQVRRALGHGSGFDSPGFNAIRKAIPTLGKEFHRLLEKEGVPLLTIFLEHEKYDELFSLAQALLEIDQAMFMWRQRHFKIVERSIGTKVSGTQGTPVEVLSKLNSFNFFPELWDIRTTITNHAIAEEGEN</sequence>
<dbReference type="PANTHER" id="PTHR10138">
    <property type="entry name" value="TRYPTOPHAN 2,3-DIOXYGENASE"/>
    <property type="match status" value="1"/>
</dbReference>
<dbReference type="Gene3D" id="1.20.58.480">
    <property type="match status" value="2"/>
</dbReference>
<dbReference type="EMBL" id="CAEZYL010000004">
    <property type="protein sequence ID" value="CAB4715242.1"/>
    <property type="molecule type" value="Genomic_DNA"/>
</dbReference>
<dbReference type="AlphaFoldDB" id="A0A6J6FCS9"/>
<organism evidence="2">
    <name type="scientific">freshwater metagenome</name>
    <dbReference type="NCBI Taxonomy" id="449393"/>
    <lineage>
        <taxon>unclassified sequences</taxon>
        <taxon>metagenomes</taxon>
        <taxon>ecological metagenomes</taxon>
    </lineage>
</organism>
<dbReference type="EMBL" id="CAFBNS010000006">
    <property type="protein sequence ID" value="CAB4953342.1"/>
    <property type="molecule type" value="Genomic_DNA"/>
</dbReference>
<evidence type="ECO:0000313" key="2">
    <source>
        <dbReference type="EMBL" id="CAB4585509.1"/>
    </source>
</evidence>
<dbReference type="EMBL" id="CAEZSC010000085">
    <property type="protein sequence ID" value="CAB4541986.1"/>
    <property type="molecule type" value="Genomic_DNA"/>
</dbReference>
<dbReference type="InterPro" id="IPR037217">
    <property type="entry name" value="Trp/Indoleamine_2_3_dOase-like"/>
</dbReference>
<proteinExistence type="predicted"/>
<evidence type="ECO:0000313" key="4">
    <source>
        <dbReference type="EMBL" id="CAB4715242.1"/>
    </source>
</evidence>
<dbReference type="PANTHER" id="PTHR10138:SF0">
    <property type="entry name" value="TRYPTOPHAN 2,3-DIOXYGENASE"/>
    <property type="match status" value="1"/>
</dbReference>
<evidence type="ECO:0000313" key="3">
    <source>
        <dbReference type="EMBL" id="CAB4612623.1"/>
    </source>
</evidence>
<dbReference type="InterPro" id="IPR004981">
    <property type="entry name" value="Trp_2_3_dOase"/>
</dbReference>
<accession>A0A6J6FCS9</accession>
<evidence type="ECO:0000313" key="7">
    <source>
        <dbReference type="EMBL" id="CAB5024109.1"/>
    </source>
</evidence>
<gene>
    <name evidence="1" type="ORF">UFOPK1380_01104</name>
    <name evidence="2" type="ORF">UFOPK1778_00304</name>
    <name evidence="3" type="ORF">UFOPK1863_00503</name>
    <name evidence="4" type="ORF">UFOPK2689_00177</name>
    <name evidence="5" type="ORF">UFOPK3555_00511</name>
    <name evidence="6" type="ORF">UFOPK3874_00083</name>
    <name evidence="7" type="ORF">UFOPK4095_01179</name>
</gene>
<dbReference type="GO" id="GO:0019441">
    <property type="term" value="P:L-tryptophan catabolic process to kynurenine"/>
    <property type="evidence" value="ECO:0007669"/>
    <property type="project" value="InterPro"/>
</dbReference>
<dbReference type="GO" id="GO:0020037">
    <property type="term" value="F:heme binding"/>
    <property type="evidence" value="ECO:0007669"/>
    <property type="project" value="InterPro"/>
</dbReference>
<dbReference type="EMBL" id="CAEZUD010000008">
    <property type="protein sequence ID" value="CAB4585509.1"/>
    <property type="molecule type" value="Genomic_DNA"/>
</dbReference>
<dbReference type="EMBL" id="CAFBME010000038">
    <property type="protein sequence ID" value="CAB4893360.1"/>
    <property type="molecule type" value="Genomic_DNA"/>
</dbReference>
<dbReference type="EMBL" id="CAFBPI010000105">
    <property type="protein sequence ID" value="CAB5024109.1"/>
    <property type="molecule type" value="Genomic_DNA"/>
</dbReference>
<dbReference type="SUPFAM" id="SSF140959">
    <property type="entry name" value="Indolic compounds 2,3-dioxygenase-like"/>
    <property type="match status" value="1"/>
</dbReference>
<dbReference type="EMBL" id="CAEZUY010000033">
    <property type="protein sequence ID" value="CAB4612623.1"/>
    <property type="molecule type" value="Genomic_DNA"/>
</dbReference>
<evidence type="ECO:0000313" key="5">
    <source>
        <dbReference type="EMBL" id="CAB4893360.1"/>
    </source>
</evidence>
<dbReference type="Pfam" id="PF03301">
    <property type="entry name" value="Trp_dioxygenase"/>
    <property type="match status" value="2"/>
</dbReference>
<dbReference type="GO" id="GO:0046872">
    <property type="term" value="F:metal ion binding"/>
    <property type="evidence" value="ECO:0007669"/>
    <property type="project" value="InterPro"/>
</dbReference>
<dbReference type="GO" id="GO:0019442">
    <property type="term" value="P:L-tryptophan catabolic process to acetyl-CoA"/>
    <property type="evidence" value="ECO:0007669"/>
    <property type="project" value="TreeGrafter"/>
</dbReference>
<dbReference type="GO" id="GO:0004833">
    <property type="term" value="F:L-tryptophan 2,3-dioxygenase activity"/>
    <property type="evidence" value="ECO:0007669"/>
    <property type="project" value="InterPro"/>
</dbReference>
<name>A0A6J6FCS9_9ZZZZ</name>
<reference evidence="2" key="1">
    <citation type="submission" date="2020-05" db="EMBL/GenBank/DDBJ databases">
        <authorList>
            <person name="Chiriac C."/>
            <person name="Salcher M."/>
            <person name="Ghai R."/>
            <person name="Kavagutti S V."/>
        </authorList>
    </citation>
    <scope>NUCLEOTIDE SEQUENCE</scope>
</reference>